<protein>
    <recommendedName>
        <fullName evidence="10">Autoinducer 2 import system permease protein LsrC</fullName>
    </recommendedName>
</protein>
<organism evidence="12 13">
    <name type="scientific">Paraburkholderia silvatlantica</name>
    <dbReference type="NCBI Taxonomy" id="321895"/>
    <lineage>
        <taxon>Bacteria</taxon>
        <taxon>Pseudomonadati</taxon>
        <taxon>Pseudomonadota</taxon>
        <taxon>Betaproteobacteria</taxon>
        <taxon>Burkholderiales</taxon>
        <taxon>Burkholderiaceae</taxon>
        <taxon>Paraburkholderia</taxon>
    </lineage>
</organism>
<evidence type="ECO:0000256" key="8">
    <source>
        <dbReference type="ARBA" id="ARBA00023136"/>
    </source>
</evidence>
<keyword evidence="7 11" id="KW-1133">Transmembrane helix</keyword>
<comment type="subunit">
    <text evidence="2">The complex is composed of two ATP-binding proteins (LsrA), two transmembrane proteins (LsrC and LsrD) and a solute-binding protein (LsrB).</text>
</comment>
<dbReference type="RefSeq" id="WP_110856853.1">
    <property type="nucleotide sequence ID" value="NZ_QJSQ01000026.1"/>
</dbReference>
<dbReference type="Proteomes" id="UP000247772">
    <property type="component" value="Unassembled WGS sequence"/>
</dbReference>
<evidence type="ECO:0000256" key="10">
    <source>
        <dbReference type="ARBA" id="ARBA00039382"/>
    </source>
</evidence>
<reference evidence="12 13" key="1">
    <citation type="submission" date="2018-06" db="EMBL/GenBank/DDBJ databases">
        <title>Genomic Encyclopedia of Type Strains, Phase IV (KMG-V): Genome sequencing to study the core and pangenomes of soil and plant-associated prokaryotes.</title>
        <authorList>
            <person name="Whitman W."/>
        </authorList>
    </citation>
    <scope>NUCLEOTIDE SEQUENCE [LARGE SCALE GENOMIC DNA]</scope>
    <source>
        <strain evidence="12 13">SRCL-318</strain>
    </source>
</reference>
<evidence type="ECO:0000256" key="5">
    <source>
        <dbReference type="ARBA" id="ARBA00022519"/>
    </source>
</evidence>
<keyword evidence="5" id="KW-0997">Cell inner membrane</keyword>
<dbReference type="InterPro" id="IPR001851">
    <property type="entry name" value="ABC_transp_permease"/>
</dbReference>
<dbReference type="CDD" id="cd06579">
    <property type="entry name" value="TM_PBP1_transp_AraH_like"/>
    <property type="match status" value="1"/>
</dbReference>
<dbReference type="PANTHER" id="PTHR32196">
    <property type="entry name" value="ABC TRANSPORTER PERMEASE PROTEIN YPHD-RELATED-RELATED"/>
    <property type="match status" value="1"/>
</dbReference>
<evidence type="ECO:0000256" key="11">
    <source>
        <dbReference type="SAM" id="Phobius"/>
    </source>
</evidence>
<feature type="transmembrane region" description="Helical" evidence="11">
    <location>
        <begin position="138"/>
        <end position="158"/>
    </location>
</feature>
<name>A0A2V4TNW2_9BURK</name>
<dbReference type="GO" id="GO:0005886">
    <property type="term" value="C:plasma membrane"/>
    <property type="evidence" value="ECO:0007669"/>
    <property type="project" value="UniProtKB-SubCell"/>
</dbReference>
<dbReference type="GO" id="GO:0022857">
    <property type="term" value="F:transmembrane transporter activity"/>
    <property type="evidence" value="ECO:0007669"/>
    <property type="project" value="InterPro"/>
</dbReference>
<dbReference type="PANTHER" id="PTHR32196:SF29">
    <property type="entry name" value="AUTOINDUCER 2 IMPORT SYSTEM PERMEASE PROTEIN LSRC"/>
    <property type="match status" value="1"/>
</dbReference>
<evidence type="ECO:0000256" key="4">
    <source>
        <dbReference type="ARBA" id="ARBA00022475"/>
    </source>
</evidence>
<feature type="transmembrane region" description="Helical" evidence="11">
    <location>
        <begin position="84"/>
        <end position="102"/>
    </location>
</feature>
<evidence type="ECO:0000256" key="1">
    <source>
        <dbReference type="ARBA" id="ARBA00004651"/>
    </source>
</evidence>
<evidence type="ECO:0000256" key="3">
    <source>
        <dbReference type="ARBA" id="ARBA00022448"/>
    </source>
</evidence>
<evidence type="ECO:0000256" key="2">
    <source>
        <dbReference type="ARBA" id="ARBA00011262"/>
    </source>
</evidence>
<feature type="transmembrane region" description="Helical" evidence="11">
    <location>
        <begin position="24"/>
        <end position="44"/>
    </location>
</feature>
<proteinExistence type="predicted"/>
<sequence>MSTLMETVEASRPTGNRATVARDILTRGPALAALVYVLMFALYACFDHSALSADSLSTLVSNAAPLMLAAAGQTIVVLSRGFDLSLVGTISISNVLVASFPFDGAWGGLLNFLMCIGAGAGIGLLNGYLVAYRGLQTIAATLGTMILFQGIALLILPVPGGSVSDFVSNAMTGSVADIPVAALVVAAFALLWLVVKRTDLGVSLYAIGADETAAGLSGIAVKRSRCAGFVMAGILYGGAGFMLSAQTSTGDPNSGLPFLLLSFAAVALGGTSLGGGQGGAIGSMIGASVLLLMQKMLFAVGVSSFYTGLFQGVLLILAILAERGLNRTHHARRVA</sequence>
<evidence type="ECO:0000256" key="7">
    <source>
        <dbReference type="ARBA" id="ARBA00022989"/>
    </source>
</evidence>
<gene>
    <name evidence="12" type="ORF">C7410_12691</name>
</gene>
<dbReference type="Pfam" id="PF02653">
    <property type="entry name" value="BPD_transp_2"/>
    <property type="match status" value="1"/>
</dbReference>
<comment type="caution">
    <text evidence="12">The sequence shown here is derived from an EMBL/GenBank/DDBJ whole genome shotgun (WGS) entry which is preliminary data.</text>
</comment>
<evidence type="ECO:0000313" key="12">
    <source>
        <dbReference type="EMBL" id="PYE17282.1"/>
    </source>
</evidence>
<evidence type="ECO:0000313" key="13">
    <source>
        <dbReference type="Proteomes" id="UP000247772"/>
    </source>
</evidence>
<keyword evidence="6 11" id="KW-0812">Transmembrane</keyword>
<dbReference type="EMBL" id="QJSQ01000026">
    <property type="protein sequence ID" value="PYE17282.1"/>
    <property type="molecule type" value="Genomic_DNA"/>
</dbReference>
<comment type="subcellular location">
    <subcellularLocation>
        <location evidence="1">Cell membrane</location>
        <topology evidence="1">Multi-pass membrane protein</topology>
    </subcellularLocation>
</comment>
<dbReference type="OrthoDB" id="9083442at2"/>
<evidence type="ECO:0000256" key="6">
    <source>
        <dbReference type="ARBA" id="ARBA00022692"/>
    </source>
</evidence>
<comment type="function">
    <text evidence="9">Part of the ABC transporter complex LsrABCD involved in autoinducer 2 (AI-2) import. Probably responsible for the translocation of the substrate across the membrane.</text>
</comment>
<feature type="transmembrane region" description="Helical" evidence="11">
    <location>
        <begin position="226"/>
        <end position="244"/>
    </location>
</feature>
<dbReference type="AlphaFoldDB" id="A0A2V4TNW2"/>
<feature type="transmembrane region" description="Helical" evidence="11">
    <location>
        <begin position="56"/>
        <end position="77"/>
    </location>
</feature>
<evidence type="ECO:0000256" key="9">
    <source>
        <dbReference type="ARBA" id="ARBA00025439"/>
    </source>
</evidence>
<keyword evidence="8 11" id="KW-0472">Membrane</keyword>
<keyword evidence="3" id="KW-0813">Transport</keyword>
<accession>A0A2V4TNW2</accession>
<feature type="transmembrane region" description="Helical" evidence="11">
    <location>
        <begin position="178"/>
        <end position="195"/>
    </location>
</feature>
<feature type="transmembrane region" description="Helical" evidence="11">
    <location>
        <begin position="296"/>
        <end position="321"/>
    </location>
</feature>
<feature type="transmembrane region" description="Helical" evidence="11">
    <location>
        <begin position="108"/>
        <end position="131"/>
    </location>
</feature>
<keyword evidence="4" id="KW-1003">Cell membrane</keyword>
<feature type="transmembrane region" description="Helical" evidence="11">
    <location>
        <begin position="256"/>
        <end position="275"/>
    </location>
</feature>